<evidence type="ECO:0000313" key="11">
    <source>
        <dbReference type="Proteomes" id="UP000041254"/>
    </source>
</evidence>
<dbReference type="Pfam" id="PF00211">
    <property type="entry name" value="Guanylate_cyc"/>
    <property type="match status" value="1"/>
</dbReference>
<evidence type="ECO:0000256" key="6">
    <source>
        <dbReference type="ARBA" id="ARBA00023239"/>
    </source>
</evidence>
<dbReference type="SUPFAM" id="SSF55073">
    <property type="entry name" value="Nucleotide cyclase"/>
    <property type="match status" value="1"/>
</dbReference>
<dbReference type="CDD" id="cd07302">
    <property type="entry name" value="CHD"/>
    <property type="match status" value="1"/>
</dbReference>
<feature type="region of interest" description="Disordered" evidence="7">
    <location>
        <begin position="1"/>
        <end position="84"/>
    </location>
</feature>
<feature type="region of interest" description="Disordered" evidence="7">
    <location>
        <begin position="641"/>
        <end position="691"/>
    </location>
</feature>
<evidence type="ECO:0000256" key="5">
    <source>
        <dbReference type="ARBA" id="ARBA00023136"/>
    </source>
</evidence>
<comment type="subcellular location">
    <subcellularLocation>
        <location evidence="1">Membrane</location>
    </subcellularLocation>
</comment>
<feature type="compositionally biased region" description="Pro residues" evidence="7">
    <location>
        <begin position="55"/>
        <end position="64"/>
    </location>
</feature>
<keyword evidence="2 8" id="KW-0812">Transmembrane</keyword>
<evidence type="ECO:0000259" key="9">
    <source>
        <dbReference type="PROSITE" id="PS50125"/>
    </source>
</evidence>
<dbReference type="GO" id="GO:0000166">
    <property type="term" value="F:nucleotide binding"/>
    <property type="evidence" value="ECO:0007669"/>
    <property type="project" value="UniProtKB-KW"/>
</dbReference>
<evidence type="ECO:0000256" key="3">
    <source>
        <dbReference type="ARBA" id="ARBA00022741"/>
    </source>
</evidence>
<dbReference type="PROSITE" id="PS50125">
    <property type="entry name" value="GUANYLATE_CYCLASE_2"/>
    <property type="match status" value="1"/>
</dbReference>
<dbReference type="OrthoDB" id="354346at2759"/>
<reference evidence="10 11" key="1">
    <citation type="submission" date="2014-11" db="EMBL/GenBank/DDBJ databases">
        <authorList>
            <person name="Zhu J."/>
            <person name="Qi W."/>
            <person name="Song R."/>
        </authorList>
    </citation>
    <scope>NUCLEOTIDE SEQUENCE [LARGE SCALE GENOMIC DNA]</scope>
</reference>
<dbReference type="InterPro" id="IPR050401">
    <property type="entry name" value="Cyclic_nucleotide_synthase"/>
</dbReference>
<accession>A0A0G4H6T1</accession>
<protein>
    <recommendedName>
        <fullName evidence="9">Guanylate cyclase domain-containing protein</fullName>
    </recommendedName>
</protein>
<name>A0A0G4H6T1_VITBC</name>
<organism evidence="10 11">
    <name type="scientific">Vitrella brassicaformis (strain CCMP3155)</name>
    <dbReference type="NCBI Taxonomy" id="1169540"/>
    <lineage>
        <taxon>Eukaryota</taxon>
        <taxon>Sar</taxon>
        <taxon>Alveolata</taxon>
        <taxon>Colpodellida</taxon>
        <taxon>Vitrellaceae</taxon>
        <taxon>Vitrella</taxon>
    </lineage>
</organism>
<evidence type="ECO:0000256" key="2">
    <source>
        <dbReference type="ARBA" id="ARBA00022692"/>
    </source>
</evidence>
<feature type="compositionally biased region" description="Acidic residues" evidence="7">
    <location>
        <begin position="644"/>
        <end position="664"/>
    </location>
</feature>
<dbReference type="Gene3D" id="3.30.70.1230">
    <property type="entry name" value="Nucleotide cyclase"/>
    <property type="match status" value="1"/>
</dbReference>
<keyword evidence="5 8" id="KW-0472">Membrane</keyword>
<feature type="compositionally biased region" description="Basic residues" evidence="7">
    <location>
        <begin position="615"/>
        <end position="631"/>
    </location>
</feature>
<evidence type="ECO:0000256" key="1">
    <source>
        <dbReference type="ARBA" id="ARBA00004370"/>
    </source>
</evidence>
<evidence type="ECO:0000313" key="10">
    <source>
        <dbReference type="EMBL" id="CEM39548.1"/>
    </source>
</evidence>
<dbReference type="GO" id="GO:0016829">
    <property type="term" value="F:lyase activity"/>
    <property type="evidence" value="ECO:0007669"/>
    <property type="project" value="UniProtKB-KW"/>
</dbReference>
<proteinExistence type="predicted"/>
<keyword evidence="11" id="KW-1185">Reference proteome</keyword>
<dbReference type="SMART" id="SM00044">
    <property type="entry name" value="CYCc"/>
    <property type="match status" value="1"/>
</dbReference>
<dbReference type="EMBL" id="CDMY01001040">
    <property type="protein sequence ID" value="CEM39548.1"/>
    <property type="molecule type" value="Genomic_DNA"/>
</dbReference>
<feature type="region of interest" description="Disordered" evidence="7">
    <location>
        <begin position="101"/>
        <end position="132"/>
    </location>
</feature>
<dbReference type="InterPro" id="IPR001054">
    <property type="entry name" value="A/G_cyclase"/>
</dbReference>
<dbReference type="VEuPathDB" id="CryptoDB:Vbra_10748"/>
<dbReference type="GO" id="GO:0016020">
    <property type="term" value="C:membrane"/>
    <property type="evidence" value="ECO:0007669"/>
    <property type="project" value="UniProtKB-SubCell"/>
</dbReference>
<keyword evidence="3" id="KW-0547">Nucleotide-binding</keyword>
<dbReference type="GO" id="GO:0009190">
    <property type="term" value="P:cyclic nucleotide biosynthetic process"/>
    <property type="evidence" value="ECO:0007669"/>
    <property type="project" value="InterPro"/>
</dbReference>
<feature type="compositionally biased region" description="Polar residues" evidence="7">
    <location>
        <begin position="667"/>
        <end position="677"/>
    </location>
</feature>
<dbReference type="STRING" id="1169540.A0A0G4H6T1"/>
<evidence type="ECO:0000256" key="7">
    <source>
        <dbReference type="SAM" id="MobiDB-lite"/>
    </source>
</evidence>
<feature type="transmembrane region" description="Helical" evidence="8">
    <location>
        <begin position="239"/>
        <end position="260"/>
    </location>
</feature>
<sequence>METGSTSESRGKQPLLPALPPEQEEEEHPVQPQQEAGAEQIRTTSFGGPFDTEAPPEPTPPAPAAPAAAAAVPPRPHSPSRMVGFASAPNMAALEVDVEAGDQPRKGGSLTSATAAGQLGVPKSPSGQSPVRKSFWESFRGTSRHPTDATQLEEIVLENLVGGKKRKSTGLLRYTFNRELLPRRFKLFQEGYSEDASRVKRKDIWQRHGASMHFLTLEFEQKDMETTFQEDYVRRSVKLVVLALWMLTAFAIIASVTAPLQRMAKGKKCDLPVVCAGAAALLHHQKLVQAAVASQHGHDGFRHHADHAAAYAPEDHYPTRQIGHRKRHCGGLPHYRRHTIQNSASEFADEFAEPDHIFTRYYEWTYAAYRCLMILVLNYILEVQARKDFLLAKTVIAENARSDALLLNILPKHVVQKFMTDSDARLNMAEAFDEASILFSDIVGFTVMSSRISPIKLVALLNKIFVVFDGCAAANGLEKIKTIGDAYMAAGGVPLPSDHHARDCCRMALQMIVAMKQFRNDLHEQIQIRIGVHSGNCVAGVIVTKKFTYDVWGDAINTASRMESHGEPSRVHISESTYKLIQQDFECEDRGTIYVKGKGEMRTYFVLSERQHSLMRRRSSSRRASARKRSTASRGGVAISLEDVIWEEESGSGDSDSATDEEPPTYEPSSGMATPQRSARGGRSPVGARRQ</sequence>
<feature type="domain" description="Guanylate cyclase" evidence="9">
    <location>
        <begin position="436"/>
        <end position="563"/>
    </location>
</feature>
<dbReference type="PANTHER" id="PTHR11920:SF335">
    <property type="entry name" value="GUANYLATE CYCLASE"/>
    <property type="match status" value="1"/>
</dbReference>
<dbReference type="PhylomeDB" id="A0A0G4H6T1"/>
<dbReference type="Proteomes" id="UP000041254">
    <property type="component" value="Unassembled WGS sequence"/>
</dbReference>
<dbReference type="InterPro" id="IPR029787">
    <property type="entry name" value="Nucleotide_cyclase"/>
</dbReference>
<dbReference type="GO" id="GO:0035556">
    <property type="term" value="P:intracellular signal transduction"/>
    <property type="evidence" value="ECO:0007669"/>
    <property type="project" value="InterPro"/>
</dbReference>
<evidence type="ECO:0000256" key="4">
    <source>
        <dbReference type="ARBA" id="ARBA00022989"/>
    </source>
</evidence>
<gene>
    <name evidence="10" type="ORF">Vbra_10748</name>
</gene>
<keyword evidence="6" id="KW-0456">Lyase</keyword>
<dbReference type="InParanoid" id="A0A0G4H6T1"/>
<dbReference type="AlphaFoldDB" id="A0A0G4H6T1"/>
<evidence type="ECO:0000256" key="8">
    <source>
        <dbReference type="SAM" id="Phobius"/>
    </source>
</evidence>
<keyword evidence="4 8" id="KW-1133">Transmembrane helix</keyword>
<feature type="region of interest" description="Disordered" evidence="7">
    <location>
        <begin position="615"/>
        <end position="634"/>
    </location>
</feature>
<dbReference type="PANTHER" id="PTHR11920">
    <property type="entry name" value="GUANYLYL CYCLASE"/>
    <property type="match status" value="1"/>
</dbReference>